<name>A0A2A4AMC3_9CORY</name>
<protein>
    <submittedName>
        <fullName evidence="2">Uncharacterized protein</fullName>
    </submittedName>
</protein>
<evidence type="ECO:0000313" key="3">
    <source>
        <dbReference type="Proteomes" id="UP000218690"/>
    </source>
</evidence>
<gene>
    <name evidence="2" type="ORF">COM45_02510</name>
</gene>
<dbReference type="EMBL" id="NWBP01000010">
    <property type="protein sequence ID" value="PCC83642.1"/>
    <property type="molecule type" value="Genomic_DNA"/>
</dbReference>
<reference evidence="2 3" key="1">
    <citation type="submission" date="2017-09" db="EMBL/GenBank/DDBJ databases">
        <title>Draft Genome Sequence of Corynebacterium accolens AH4003.</title>
        <authorList>
            <person name="Chen Y."/>
            <person name="Oosthuysen W.F."/>
            <person name="Kelley S."/>
            <person name="Horswill A."/>
        </authorList>
    </citation>
    <scope>NUCLEOTIDE SEQUENCE [LARGE SCALE GENOMIC DNA]</scope>
    <source>
        <strain evidence="2 3">AH4003</strain>
    </source>
</reference>
<accession>A0A2A4AMC3</accession>
<evidence type="ECO:0000313" key="2">
    <source>
        <dbReference type="EMBL" id="PCC83642.1"/>
    </source>
</evidence>
<evidence type="ECO:0000256" key="1">
    <source>
        <dbReference type="SAM" id="MobiDB-lite"/>
    </source>
</evidence>
<sequence length="103" mass="11056">MSTLMYIRTTMEVPGVGSAIHVAEMEEVDAETCTMLRMIALAPNDAVAGAATPNKSVGNADIPQSTVPHPNTYDNYPNISAEHVSEEDFTALWTEALALYGDL</sequence>
<organism evidence="2 3">
    <name type="scientific">Corynebacterium accolens</name>
    <dbReference type="NCBI Taxonomy" id="38284"/>
    <lineage>
        <taxon>Bacteria</taxon>
        <taxon>Bacillati</taxon>
        <taxon>Actinomycetota</taxon>
        <taxon>Actinomycetes</taxon>
        <taxon>Mycobacteriales</taxon>
        <taxon>Corynebacteriaceae</taxon>
        <taxon>Corynebacterium</taxon>
    </lineage>
</organism>
<comment type="caution">
    <text evidence="2">The sequence shown here is derived from an EMBL/GenBank/DDBJ whole genome shotgun (WGS) entry which is preliminary data.</text>
</comment>
<proteinExistence type="predicted"/>
<feature type="region of interest" description="Disordered" evidence="1">
    <location>
        <begin position="55"/>
        <end position="74"/>
    </location>
</feature>
<dbReference type="Proteomes" id="UP000218690">
    <property type="component" value="Unassembled WGS sequence"/>
</dbReference>
<dbReference type="AlphaFoldDB" id="A0A2A4AMC3"/>